<dbReference type="NCBIfam" id="NF033484">
    <property type="entry name" value="Stp1_PP2C_phos"/>
    <property type="match status" value="1"/>
</dbReference>
<evidence type="ECO:0000313" key="3">
    <source>
        <dbReference type="Proteomes" id="UP000198817"/>
    </source>
</evidence>
<dbReference type="OrthoDB" id="9801841at2"/>
<sequence length="246" mass="27410">MHYAARTERGRRENNEDAYLILDQQKLFAVADGVGGNRSGEIASSTAVKEIRKYVEEHPLDDRSGADTEEYFDEMIRTVNDVVIRKAESSDRCRGMATTLVIARLTGNTLHIANVGDSRAYLYHDGSLEQITVDHTYVNTLVMAGVITEEEAKVHENKNMITRAVGADHDVDVDYFRETVVPGDVLLLCTDGLYDTLRREQIAAEVTCGRTLDETCRELTKLASLKGSNDNITLICAEIAEDDIHE</sequence>
<dbReference type="Proteomes" id="UP000198817">
    <property type="component" value="Unassembled WGS sequence"/>
</dbReference>
<dbReference type="SMART" id="SM00331">
    <property type="entry name" value="PP2C_SIG"/>
    <property type="match status" value="1"/>
</dbReference>
<dbReference type="Pfam" id="PF13672">
    <property type="entry name" value="PP2C_2"/>
    <property type="match status" value="1"/>
</dbReference>
<dbReference type="Gene3D" id="3.60.40.10">
    <property type="entry name" value="PPM-type phosphatase domain"/>
    <property type="match status" value="1"/>
</dbReference>
<proteinExistence type="predicted"/>
<dbReference type="PROSITE" id="PS51746">
    <property type="entry name" value="PPM_2"/>
    <property type="match status" value="1"/>
</dbReference>
<accession>A0A1I7GZ73</accession>
<dbReference type="InterPro" id="IPR036457">
    <property type="entry name" value="PPM-type-like_dom_sf"/>
</dbReference>
<name>A0A1I7GZ73_9FIRM</name>
<protein>
    <submittedName>
        <fullName evidence="2">Protein phosphatase</fullName>
    </submittedName>
</protein>
<dbReference type="InterPro" id="IPR015655">
    <property type="entry name" value="PP2C"/>
</dbReference>
<gene>
    <name evidence="2" type="ORF">SAMN05216508_11035</name>
</gene>
<dbReference type="CDD" id="cd00143">
    <property type="entry name" value="PP2Cc"/>
    <property type="match status" value="1"/>
</dbReference>
<dbReference type="STRING" id="155865.SAMN05216515_11117"/>
<reference evidence="2 3" key="1">
    <citation type="submission" date="2016-10" db="EMBL/GenBank/DDBJ databases">
        <authorList>
            <person name="de Groot N.N."/>
        </authorList>
    </citation>
    <scope>NUCLEOTIDE SEQUENCE [LARGE SCALE GENOMIC DNA]</scope>
    <source>
        <strain evidence="2 3">KHGC13</strain>
    </source>
</reference>
<keyword evidence="3" id="KW-1185">Reference proteome</keyword>
<dbReference type="RefSeq" id="WP_090471096.1">
    <property type="nucleotide sequence ID" value="NZ_FOWF01000011.1"/>
</dbReference>
<evidence type="ECO:0000313" key="2">
    <source>
        <dbReference type="EMBL" id="SFU53737.1"/>
    </source>
</evidence>
<feature type="domain" description="PPM-type phosphatase" evidence="1">
    <location>
        <begin position="2"/>
        <end position="239"/>
    </location>
</feature>
<organism evidence="2 3">
    <name type="scientific">Eubacterium pyruvativorans</name>
    <dbReference type="NCBI Taxonomy" id="155865"/>
    <lineage>
        <taxon>Bacteria</taxon>
        <taxon>Bacillati</taxon>
        <taxon>Bacillota</taxon>
        <taxon>Clostridia</taxon>
        <taxon>Eubacteriales</taxon>
        <taxon>Eubacteriaceae</taxon>
        <taxon>Eubacterium</taxon>
    </lineage>
</organism>
<dbReference type="SMART" id="SM00332">
    <property type="entry name" value="PP2Cc"/>
    <property type="match status" value="1"/>
</dbReference>
<dbReference type="EMBL" id="FPBT01000010">
    <property type="protein sequence ID" value="SFU53737.1"/>
    <property type="molecule type" value="Genomic_DNA"/>
</dbReference>
<dbReference type="SUPFAM" id="SSF81606">
    <property type="entry name" value="PP2C-like"/>
    <property type="match status" value="1"/>
</dbReference>
<evidence type="ECO:0000259" key="1">
    <source>
        <dbReference type="PROSITE" id="PS51746"/>
    </source>
</evidence>
<dbReference type="AlphaFoldDB" id="A0A1I7GZ73"/>
<dbReference type="InterPro" id="IPR001932">
    <property type="entry name" value="PPM-type_phosphatase-like_dom"/>
</dbReference>
<dbReference type="GO" id="GO:0004722">
    <property type="term" value="F:protein serine/threonine phosphatase activity"/>
    <property type="evidence" value="ECO:0007669"/>
    <property type="project" value="InterPro"/>
</dbReference>
<dbReference type="PANTHER" id="PTHR47992">
    <property type="entry name" value="PROTEIN PHOSPHATASE"/>
    <property type="match status" value="1"/>
</dbReference>